<keyword evidence="4 6" id="KW-0472">Membrane</keyword>
<dbReference type="PANTHER" id="PTHR33048">
    <property type="entry name" value="PTH11-LIKE INTEGRAL MEMBRANE PROTEIN (AFU_ORTHOLOGUE AFUA_5G11245)"/>
    <property type="match status" value="1"/>
</dbReference>
<evidence type="ECO:0000256" key="5">
    <source>
        <dbReference type="ARBA" id="ARBA00038359"/>
    </source>
</evidence>
<reference evidence="8 9" key="1">
    <citation type="journal article" date="2016" name="Nat. Commun.">
        <title>Ectomycorrhizal ecology is imprinted in the genome of the dominant symbiotic fungus Cenococcum geophilum.</title>
        <authorList>
            <consortium name="DOE Joint Genome Institute"/>
            <person name="Peter M."/>
            <person name="Kohler A."/>
            <person name="Ohm R.A."/>
            <person name="Kuo A."/>
            <person name="Krutzmann J."/>
            <person name="Morin E."/>
            <person name="Arend M."/>
            <person name="Barry K.W."/>
            <person name="Binder M."/>
            <person name="Choi C."/>
            <person name="Clum A."/>
            <person name="Copeland A."/>
            <person name="Grisel N."/>
            <person name="Haridas S."/>
            <person name="Kipfer T."/>
            <person name="LaButti K."/>
            <person name="Lindquist E."/>
            <person name="Lipzen A."/>
            <person name="Maire R."/>
            <person name="Meier B."/>
            <person name="Mihaltcheva S."/>
            <person name="Molinier V."/>
            <person name="Murat C."/>
            <person name="Poggeler S."/>
            <person name="Quandt C.A."/>
            <person name="Sperisen C."/>
            <person name="Tritt A."/>
            <person name="Tisserant E."/>
            <person name="Crous P.W."/>
            <person name="Henrissat B."/>
            <person name="Nehls U."/>
            <person name="Egli S."/>
            <person name="Spatafora J.W."/>
            <person name="Grigoriev I.V."/>
            <person name="Martin F.M."/>
        </authorList>
    </citation>
    <scope>NUCLEOTIDE SEQUENCE [LARGE SCALE GENOMIC DNA]</scope>
    <source>
        <strain evidence="8 9">CBS 207.34</strain>
    </source>
</reference>
<keyword evidence="3 6" id="KW-1133">Transmembrane helix</keyword>
<comment type="similarity">
    <text evidence="5">Belongs to the SAT4 family.</text>
</comment>
<name>A0A8E2JZN1_9PEZI</name>
<feature type="transmembrane region" description="Helical" evidence="6">
    <location>
        <begin position="74"/>
        <end position="98"/>
    </location>
</feature>
<proteinExistence type="inferred from homology"/>
<evidence type="ECO:0000256" key="1">
    <source>
        <dbReference type="ARBA" id="ARBA00004141"/>
    </source>
</evidence>
<keyword evidence="9" id="KW-1185">Reference proteome</keyword>
<accession>A0A8E2JZN1</accession>
<feature type="transmembrane region" description="Helical" evidence="6">
    <location>
        <begin position="6"/>
        <end position="24"/>
    </location>
</feature>
<evidence type="ECO:0000256" key="2">
    <source>
        <dbReference type="ARBA" id="ARBA00022692"/>
    </source>
</evidence>
<evidence type="ECO:0000313" key="8">
    <source>
        <dbReference type="EMBL" id="OCL15470.1"/>
    </source>
</evidence>
<dbReference type="InterPro" id="IPR052337">
    <property type="entry name" value="SAT4-like"/>
</dbReference>
<dbReference type="EMBL" id="KV748444">
    <property type="protein sequence ID" value="OCL15470.1"/>
    <property type="molecule type" value="Genomic_DNA"/>
</dbReference>
<evidence type="ECO:0000313" key="9">
    <source>
        <dbReference type="Proteomes" id="UP000250140"/>
    </source>
</evidence>
<sequence>GAVFYGLSTMFTKISILLFYLGLSPFENFRIAAYLVMVVTVGYCLTGAFGFLFFCRPIRKYWNVITPGSCVNIGATYLANATLNVATDITLLFLPIWMMWGLRMPILQKLGITAILMAGSFVCVASIIRLELIPSGLADPDTTWRYVINLIWCIIEMYTGIICACLPIMKPFARRF</sequence>
<evidence type="ECO:0000256" key="6">
    <source>
        <dbReference type="SAM" id="Phobius"/>
    </source>
</evidence>
<dbReference type="PANTHER" id="PTHR33048:SF124">
    <property type="entry name" value="INTEGRAL MEMBRANE PROTEIN"/>
    <property type="match status" value="1"/>
</dbReference>
<feature type="non-terminal residue" evidence="8">
    <location>
        <position position="176"/>
    </location>
</feature>
<feature type="transmembrane region" description="Helical" evidence="6">
    <location>
        <begin position="31"/>
        <end position="54"/>
    </location>
</feature>
<evidence type="ECO:0000256" key="3">
    <source>
        <dbReference type="ARBA" id="ARBA00022989"/>
    </source>
</evidence>
<dbReference type="OrthoDB" id="444631at2759"/>
<dbReference type="Proteomes" id="UP000250140">
    <property type="component" value="Unassembled WGS sequence"/>
</dbReference>
<gene>
    <name evidence="8" type="ORF">AOQ84DRAFT_267558</name>
</gene>
<feature type="transmembrane region" description="Helical" evidence="6">
    <location>
        <begin position="148"/>
        <end position="169"/>
    </location>
</feature>
<dbReference type="AlphaFoldDB" id="A0A8E2JZN1"/>
<feature type="non-terminal residue" evidence="8">
    <location>
        <position position="1"/>
    </location>
</feature>
<evidence type="ECO:0000256" key="4">
    <source>
        <dbReference type="ARBA" id="ARBA00023136"/>
    </source>
</evidence>
<dbReference type="GO" id="GO:0016020">
    <property type="term" value="C:membrane"/>
    <property type="evidence" value="ECO:0007669"/>
    <property type="project" value="UniProtKB-SubCell"/>
</dbReference>
<protein>
    <recommendedName>
        <fullName evidence="7">Rhodopsin domain-containing protein</fullName>
    </recommendedName>
</protein>
<organism evidence="8 9">
    <name type="scientific">Glonium stellatum</name>
    <dbReference type="NCBI Taxonomy" id="574774"/>
    <lineage>
        <taxon>Eukaryota</taxon>
        <taxon>Fungi</taxon>
        <taxon>Dikarya</taxon>
        <taxon>Ascomycota</taxon>
        <taxon>Pezizomycotina</taxon>
        <taxon>Dothideomycetes</taxon>
        <taxon>Pleosporomycetidae</taxon>
        <taxon>Gloniales</taxon>
        <taxon>Gloniaceae</taxon>
        <taxon>Glonium</taxon>
    </lineage>
</organism>
<dbReference type="InterPro" id="IPR049326">
    <property type="entry name" value="Rhodopsin_dom_fungi"/>
</dbReference>
<feature type="transmembrane region" description="Helical" evidence="6">
    <location>
        <begin position="110"/>
        <end position="128"/>
    </location>
</feature>
<comment type="subcellular location">
    <subcellularLocation>
        <location evidence="1">Membrane</location>
        <topology evidence="1">Multi-pass membrane protein</topology>
    </subcellularLocation>
</comment>
<evidence type="ECO:0000259" key="7">
    <source>
        <dbReference type="Pfam" id="PF20684"/>
    </source>
</evidence>
<keyword evidence="2 6" id="KW-0812">Transmembrane</keyword>
<feature type="domain" description="Rhodopsin" evidence="7">
    <location>
        <begin position="3"/>
        <end position="174"/>
    </location>
</feature>
<dbReference type="Pfam" id="PF20684">
    <property type="entry name" value="Fung_rhodopsin"/>
    <property type="match status" value="1"/>
</dbReference>